<evidence type="ECO:0000256" key="1">
    <source>
        <dbReference type="PIRSR" id="PIRSR601310-1"/>
    </source>
</evidence>
<dbReference type="InterPro" id="IPR011146">
    <property type="entry name" value="HIT-like"/>
</dbReference>
<keyword evidence="6" id="KW-1185">Reference proteome</keyword>
<dbReference type="GO" id="GO:0003824">
    <property type="term" value="F:catalytic activity"/>
    <property type="evidence" value="ECO:0007669"/>
    <property type="project" value="InterPro"/>
</dbReference>
<gene>
    <name evidence="5" type="ordered locus">Mahau_0719</name>
</gene>
<feature type="active site" description="Tele-AMP-histidine intermediate" evidence="1">
    <location>
        <position position="100"/>
    </location>
</feature>
<dbReference type="InterPro" id="IPR036265">
    <property type="entry name" value="HIT-like_sf"/>
</dbReference>
<dbReference type="Gene3D" id="3.30.428.10">
    <property type="entry name" value="HIT-like"/>
    <property type="match status" value="1"/>
</dbReference>
<dbReference type="PANTHER" id="PTHR23089">
    <property type="entry name" value="HISTIDINE TRIAD HIT PROTEIN"/>
    <property type="match status" value="1"/>
</dbReference>
<dbReference type="SUPFAM" id="SSF54197">
    <property type="entry name" value="HIT-like"/>
    <property type="match status" value="1"/>
</dbReference>
<evidence type="ECO:0000256" key="2">
    <source>
        <dbReference type="PIRSR" id="PIRSR601310-3"/>
    </source>
</evidence>
<organism evidence="5 6">
    <name type="scientific">Mahella australiensis (strain DSM 15567 / CIP 107919 / 50-1 BON)</name>
    <dbReference type="NCBI Taxonomy" id="697281"/>
    <lineage>
        <taxon>Bacteria</taxon>
        <taxon>Bacillati</taxon>
        <taxon>Bacillota</taxon>
        <taxon>Clostridia</taxon>
        <taxon>Thermoanaerobacterales</taxon>
        <taxon>Thermoanaerobacterales Family IV. Incertae Sedis</taxon>
        <taxon>Mahella</taxon>
    </lineage>
</organism>
<dbReference type="InterPro" id="IPR019808">
    <property type="entry name" value="Histidine_triad_CS"/>
</dbReference>
<reference evidence="5 6" key="2">
    <citation type="journal article" date="2011" name="Stand. Genomic Sci.">
        <title>Complete genome sequence of Mahella australiensis type strain (50-1 BON).</title>
        <authorList>
            <person name="Sikorski J."/>
            <person name="Teshima H."/>
            <person name="Nolan M."/>
            <person name="Lucas S."/>
            <person name="Hammon N."/>
            <person name="Deshpande S."/>
            <person name="Cheng J.F."/>
            <person name="Pitluck S."/>
            <person name="Liolios K."/>
            <person name="Pagani I."/>
            <person name="Ivanova N."/>
            <person name="Huntemann M."/>
            <person name="Mavromatis K."/>
            <person name="Ovchinikova G."/>
            <person name="Pati A."/>
            <person name="Tapia R."/>
            <person name="Han C."/>
            <person name="Goodwin L."/>
            <person name="Chen A."/>
            <person name="Palaniappan K."/>
            <person name="Land M."/>
            <person name="Hauser L."/>
            <person name="Ngatchou-Djao O.D."/>
            <person name="Rohde M."/>
            <person name="Pukall R."/>
            <person name="Spring S."/>
            <person name="Abt B."/>
            <person name="Goker M."/>
            <person name="Detter J.C."/>
            <person name="Woyke T."/>
            <person name="Bristow J."/>
            <person name="Markowitz V."/>
            <person name="Hugenholtz P."/>
            <person name="Eisen J.A."/>
            <person name="Kyrpides N.C."/>
            <person name="Klenk H.P."/>
            <person name="Lapidus A."/>
        </authorList>
    </citation>
    <scope>NUCLEOTIDE SEQUENCE [LARGE SCALE GENOMIC DNA]</scope>
    <source>
        <strain evidence="6">DSM 15567 / CIP 107919 / 50-1 BON</strain>
    </source>
</reference>
<dbReference type="HOGENOM" id="CLU_056776_8_1_9"/>
<evidence type="ECO:0000313" key="6">
    <source>
        <dbReference type="Proteomes" id="UP000008457"/>
    </source>
</evidence>
<dbReference type="CDD" id="cd01276">
    <property type="entry name" value="PKCI_related"/>
    <property type="match status" value="1"/>
</dbReference>
<reference evidence="6" key="1">
    <citation type="submission" date="2010-11" db="EMBL/GenBank/DDBJ databases">
        <title>The complete genome of Mahella australiensis DSM 15567.</title>
        <authorList>
            <consortium name="US DOE Joint Genome Institute (JGI-PGF)"/>
            <person name="Lucas S."/>
            <person name="Copeland A."/>
            <person name="Lapidus A."/>
            <person name="Bruce D."/>
            <person name="Goodwin L."/>
            <person name="Pitluck S."/>
            <person name="Kyrpides N."/>
            <person name="Mavromatis K."/>
            <person name="Pagani I."/>
            <person name="Ivanova N."/>
            <person name="Teshima H."/>
            <person name="Brettin T."/>
            <person name="Detter J.C."/>
            <person name="Han C."/>
            <person name="Tapia R."/>
            <person name="Land M."/>
            <person name="Hauser L."/>
            <person name="Markowitz V."/>
            <person name="Cheng J.-F."/>
            <person name="Hugenholtz P."/>
            <person name="Woyke T."/>
            <person name="Wu D."/>
            <person name="Spring S."/>
            <person name="Pukall R."/>
            <person name="Steenblock K."/>
            <person name="Schneider S."/>
            <person name="Klenk H.-P."/>
            <person name="Eisen J.A."/>
        </authorList>
    </citation>
    <scope>NUCLEOTIDE SEQUENCE [LARGE SCALE GENOMIC DNA]</scope>
    <source>
        <strain evidence="6">DSM 15567 / CIP 107919 / 50-1 BON</strain>
    </source>
</reference>
<dbReference type="Proteomes" id="UP000008457">
    <property type="component" value="Chromosome"/>
</dbReference>
<dbReference type="PROSITE" id="PS00892">
    <property type="entry name" value="HIT_1"/>
    <property type="match status" value="1"/>
</dbReference>
<feature type="short sequence motif" description="Histidine triad motif" evidence="2 3">
    <location>
        <begin position="98"/>
        <end position="102"/>
    </location>
</feature>
<protein>
    <submittedName>
        <fullName evidence="5">Histidine triad (HIT) protein</fullName>
    </submittedName>
</protein>
<sequence>MADCIFCKIVSGEIPSQMVYQDDAVVAFKDVNPQAPVHILIIPRQHIPSLMDLDEASAAVVSHIIVVAKNLAQQFGVAESGFRIVSNCGADAGQSVDHIHFHLLGGRSLQWPPG</sequence>
<dbReference type="RefSeq" id="WP_013780350.1">
    <property type="nucleotide sequence ID" value="NC_015520.1"/>
</dbReference>
<dbReference type="AlphaFoldDB" id="F4A0P1"/>
<proteinExistence type="predicted"/>
<dbReference type="PRINTS" id="PR00332">
    <property type="entry name" value="HISTRIAD"/>
</dbReference>
<dbReference type="InterPro" id="IPR001310">
    <property type="entry name" value="Histidine_triad_HIT"/>
</dbReference>
<evidence type="ECO:0000313" key="5">
    <source>
        <dbReference type="EMBL" id="AEE95920.1"/>
    </source>
</evidence>
<accession>F4A0P1</accession>
<name>F4A0P1_MAHA5</name>
<dbReference type="STRING" id="697281.Mahau_0719"/>
<feature type="domain" description="HIT" evidence="4">
    <location>
        <begin position="5"/>
        <end position="114"/>
    </location>
</feature>
<dbReference type="OrthoDB" id="9784774at2"/>
<evidence type="ECO:0000259" key="4">
    <source>
        <dbReference type="PROSITE" id="PS51084"/>
    </source>
</evidence>
<dbReference type="Pfam" id="PF01230">
    <property type="entry name" value="HIT"/>
    <property type="match status" value="1"/>
</dbReference>
<dbReference type="KEGG" id="mas:Mahau_0719"/>
<dbReference type="PROSITE" id="PS51084">
    <property type="entry name" value="HIT_2"/>
    <property type="match status" value="1"/>
</dbReference>
<dbReference type="EMBL" id="CP002360">
    <property type="protein sequence ID" value="AEE95920.1"/>
    <property type="molecule type" value="Genomic_DNA"/>
</dbReference>
<evidence type="ECO:0000256" key="3">
    <source>
        <dbReference type="PROSITE-ProRule" id="PRU00464"/>
    </source>
</evidence>
<dbReference type="eggNOG" id="COG0537">
    <property type="taxonomic scope" value="Bacteria"/>
</dbReference>